<reference evidence="1 3" key="1">
    <citation type="submission" date="2016-10" db="EMBL/GenBank/DDBJ databases">
        <authorList>
            <person name="Varghese N."/>
            <person name="Submissions S."/>
        </authorList>
    </citation>
    <scope>NUCLEOTIDE SEQUENCE [LARGE SCALE GENOMIC DNA]</scope>
    <source>
        <strain evidence="1 3">DSM 17835</strain>
    </source>
</reference>
<proteinExistence type="predicted"/>
<dbReference type="EMBL" id="VFET01000014">
    <property type="protein sequence ID" value="TWS03069.1"/>
    <property type="molecule type" value="Genomic_DNA"/>
</dbReference>
<keyword evidence="3" id="KW-1185">Reference proteome</keyword>
<reference evidence="2 4" key="2">
    <citation type="submission" date="2019-06" db="EMBL/GenBank/DDBJ databases">
        <title>Pseudomonas bimorpha sp. nov. isolated from bovine raw milk and skim milk concentrate.</title>
        <authorList>
            <person name="Hofmann K."/>
            <person name="Huptas C."/>
            <person name="Doll E."/>
            <person name="Scherer S."/>
            <person name="Wenning M."/>
        </authorList>
    </citation>
    <scope>NUCLEOTIDE SEQUENCE [LARGE SCALE GENOMIC DNA]</scope>
    <source>
        <strain evidence="2 4">DSM 17835</strain>
    </source>
</reference>
<sequence>MTGIQHYPLMNSALASGAHVEEAHMRRAAGVPDRETIRATVADKDLFPTAELFQKVAEEQGIDDISVKLGNRHFADYATPPGYAWTVSVRFYPDLPNDTFSPSLLERVNRAGEHIETKMRQANIINLSPTK</sequence>
<dbReference type="RefSeq" id="WP_010564571.1">
    <property type="nucleotide sequence ID" value="NZ_LT629689.1"/>
</dbReference>
<protein>
    <submittedName>
        <fullName evidence="2">Uncharacterized protein</fullName>
    </submittedName>
</protein>
<dbReference type="AlphaFoldDB" id="A0A5C5QCL8"/>
<organism evidence="2 4">
    <name type="scientific">Pseudomonas extremaustralis</name>
    <dbReference type="NCBI Taxonomy" id="359110"/>
    <lineage>
        <taxon>Bacteria</taxon>
        <taxon>Pseudomonadati</taxon>
        <taxon>Pseudomonadota</taxon>
        <taxon>Gammaproteobacteria</taxon>
        <taxon>Pseudomonadales</taxon>
        <taxon>Pseudomonadaceae</taxon>
        <taxon>Pseudomonas</taxon>
    </lineage>
</organism>
<gene>
    <name evidence="2" type="ORF">FIV36_17295</name>
    <name evidence="1" type="ORF">SAMN05216591_1141</name>
</gene>
<evidence type="ECO:0000313" key="3">
    <source>
        <dbReference type="Proteomes" id="UP000182858"/>
    </source>
</evidence>
<name>A0A5C5QCL8_9PSED</name>
<accession>A0A5C5QCL8</accession>
<dbReference type="Proteomes" id="UP000317951">
    <property type="component" value="Unassembled WGS sequence"/>
</dbReference>
<dbReference type="Proteomes" id="UP000182858">
    <property type="component" value="Chromosome I"/>
</dbReference>
<dbReference type="GeneID" id="78552653"/>
<dbReference type="EMBL" id="LT629689">
    <property type="protein sequence ID" value="SDE84567.1"/>
    <property type="molecule type" value="Genomic_DNA"/>
</dbReference>
<dbReference type="OrthoDB" id="7030827at2"/>
<evidence type="ECO:0000313" key="1">
    <source>
        <dbReference type="EMBL" id="SDE84567.1"/>
    </source>
</evidence>
<evidence type="ECO:0000313" key="2">
    <source>
        <dbReference type="EMBL" id="TWS03069.1"/>
    </source>
</evidence>
<evidence type="ECO:0000313" key="4">
    <source>
        <dbReference type="Proteomes" id="UP000317951"/>
    </source>
</evidence>